<feature type="compositionally biased region" description="Low complexity" evidence="1">
    <location>
        <begin position="90"/>
        <end position="108"/>
    </location>
</feature>
<dbReference type="AlphaFoldDB" id="A0A833QUL6"/>
<dbReference type="EMBL" id="SWLB01000016">
    <property type="protein sequence ID" value="KAF3328186.1"/>
    <property type="molecule type" value="Genomic_DNA"/>
</dbReference>
<keyword evidence="3" id="KW-1185">Reference proteome</keyword>
<feature type="compositionally biased region" description="Polar residues" evidence="1">
    <location>
        <begin position="76"/>
        <end position="89"/>
    </location>
</feature>
<evidence type="ECO:0000313" key="3">
    <source>
        <dbReference type="Proteomes" id="UP000623129"/>
    </source>
</evidence>
<protein>
    <submittedName>
        <fullName evidence="2">Uncharacterized protein</fullName>
    </submittedName>
</protein>
<evidence type="ECO:0000313" key="2">
    <source>
        <dbReference type="EMBL" id="KAF3328186.1"/>
    </source>
</evidence>
<feature type="region of interest" description="Disordered" evidence="1">
    <location>
        <begin position="76"/>
        <end position="118"/>
    </location>
</feature>
<evidence type="ECO:0000256" key="1">
    <source>
        <dbReference type="SAM" id="MobiDB-lite"/>
    </source>
</evidence>
<proteinExistence type="predicted"/>
<dbReference type="Proteomes" id="UP000623129">
    <property type="component" value="Unassembled WGS sequence"/>
</dbReference>
<sequence length="396" mass="44162">MEPHRIPLERNLAANPTRQLEWQLVRRKRRYPDHWRAGGMLSSEATLPRTKIYVPYQDHPTYAQVVANCPDRQNPAPTSAVTVHHQNPSPTARTPTLTPITTPVTSPATSPPTSPRSPTYYLSPHSPTPLCFPPSPKFSEWKGRCFRCCRVGHSIAVCRNPPKCGRCWRNDHTGSTCAATDTKPSPMPTGPLVRAEALVQVQPRDPDFNELLTGPRPINPAPLPPNRPSQLKCFVDVDADYHQKVHRLQQAIVVDASAIPINFELSVDKVAEWVAKANVIPERQLTIATLTDCKFLIPMPYGLAPETLVEAIPYEVWDEGLTFHQWDPLRDGRKISPQFKIMVDLEGIPPPLYREKTVIEAVSTFGVYLGTVAQQNPASLASWTVVVATEKLENVP</sequence>
<organism evidence="2 3">
    <name type="scientific">Carex littledalei</name>
    <dbReference type="NCBI Taxonomy" id="544730"/>
    <lineage>
        <taxon>Eukaryota</taxon>
        <taxon>Viridiplantae</taxon>
        <taxon>Streptophyta</taxon>
        <taxon>Embryophyta</taxon>
        <taxon>Tracheophyta</taxon>
        <taxon>Spermatophyta</taxon>
        <taxon>Magnoliopsida</taxon>
        <taxon>Liliopsida</taxon>
        <taxon>Poales</taxon>
        <taxon>Cyperaceae</taxon>
        <taxon>Cyperoideae</taxon>
        <taxon>Cariceae</taxon>
        <taxon>Carex</taxon>
        <taxon>Carex subgen. Euthyceras</taxon>
    </lineage>
</organism>
<name>A0A833QUL6_9POAL</name>
<reference evidence="2" key="1">
    <citation type="submission" date="2020-01" db="EMBL/GenBank/DDBJ databases">
        <title>Genome sequence of Kobresia littledalei, the first chromosome-level genome in the family Cyperaceae.</title>
        <authorList>
            <person name="Qu G."/>
        </authorList>
    </citation>
    <scope>NUCLEOTIDE SEQUENCE</scope>
    <source>
        <strain evidence="2">C.B.Clarke</strain>
        <tissue evidence="2">Leaf</tissue>
    </source>
</reference>
<gene>
    <name evidence="2" type="ORF">FCM35_KLT06792</name>
</gene>
<comment type="caution">
    <text evidence="2">The sequence shown here is derived from an EMBL/GenBank/DDBJ whole genome shotgun (WGS) entry which is preliminary data.</text>
</comment>
<accession>A0A833QUL6</accession>